<organism evidence="1 2">
    <name type="scientific">Geospiza parvula</name>
    <name type="common">Small tree-finch</name>
    <name type="synonym">Camarhynchus parvulus</name>
    <dbReference type="NCBI Taxonomy" id="87175"/>
    <lineage>
        <taxon>Eukaryota</taxon>
        <taxon>Metazoa</taxon>
        <taxon>Chordata</taxon>
        <taxon>Craniata</taxon>
        <taxon>Vertebrata</taxon>
        <taxon>Euteleostomi</taxon>
        <taxon>Archelosauria</taxon>
        <taxon>Archosauria</taxon>
        <taxon>Dinosauria</taxon>
        <taxon>Saurischia</taxon>
        <taxon>Theropoda</taxon>
        <taxon>Coelurosauria</taxon>
        <taxon>Aves</taxon>
        <taxon>Neognathae</taxon>
        <taxon>Neoaves</taxon>
        <taxon>Telluraves</taxon>
        <taxon>Australaves</taxon>
        <taxon>Passeriformes</taxon>
        <taxon>Thraupidae</taxon>
        <taxon>Camarhynchus</taxon>
    </lineage>
</organism>
<reference evidence="1" key="3">
    <citation type="submission" date="2025-09" db="UniProtKB">
        <authorList>
            <consortium name="Ensembl"/>
        </authorList>
    </citation>
    <scope>IDENTIFICATION</scope>
</reference>
<dbReference type="Proteomes" id="UP000694382">
    <property type="component" value="Chromosome 6"/>
</dbReference>
<name>A0A8U8C913_GEOPR</name>
<reference evidence="1" key="1">
    <citation type="submission" date="2020-02" db="EMBL/GenBank/DDBJ databases">
        <authorList>
            <person name="Enbody D E."/>
            <person name="Pettersson E M."/>
        </authorList>
    </citation>
    <scope>NUCLEOTIDE SEQUENCE [LARGE SCALE GENOMIC DNA]</scope>
</reference>
<protein>
    <submittedName>
        <fullName evidence="1">Uncharacterized protein</fullName>
    </submittedName>
</protein>
<reference evidence="1" key="2">
    <citation type="submission" date="2025-08" db="UniProtKB">
        <authorList>
            <consortium name="Ensembl"/>
        </authorList>
    </citation>
    <scope>IDENTIFICATION</scope>
</reference>
<evidence type="ECO:0000313" key="2">
    <source>
        <dbReference type="Proteomes" id="UP000694382"/>
    </source>
</evidence>
<accession>A0A8U8C913</accession>
<dbReference type="Ensembl" id="ENSCPVT00000027021.1">
    <property type="protein sequence ID" value="ENSCPVP00000024553.1"/>
    <property type="gene ID" value="ENSCPVG00000017635.1"/>
</dbReference>
<keyword evidence="2" id="KW-1185">Reference proteome</keyword>
<sequence length="64" mass="7510">MYGQKSEGITIRALQSFELQKMVHDIKKNEICNLICIEIPFGCDFLIQVCFFTWDIGNKSIKYF</sequence>
<evidence type="ECO:0000313" key="1">
    <source>
        <dbReference type="Ensembl" id="ENSCPVP00000024553.1"/>
    </source>
</evidence>
<dbReference type="AlphaFoldDB" id="A0A8U8C913"/>
<proteinExistence type="predicted"/>